<sequence length="331" mass="35768">MISNNIKKEHGDETMANLFGKQQFTEEETNRIQALLGQRPSALNKRTITGDVQSYYLTHKQISDEANAIFGASNWSFRVVSISNDIIDRREEDAEFFIFISAHGRVSLKDGSFRDNLGTGSARLDKTPFHNTIPKVIASAKKKAVTDCFKRCVSMFGPALGNGVKNIPVADSVNNANKRIATNNNQVNSNSNDYVVVNHTNGNSSNSNGNGNHYNHHDTTANSGTMNKSPNKRLADNSAALEATVPLKVENVSSSPPPTSTPTPPSTSSPPKLLNRSPLQLKPTLKIHSTTSPTTTTATSTVTTNTAVVVPPTITDNEDSFSFGMDGDVYA</sequence>
<keyword evidence="4" id="KW-0234">DNA repair</keyword>
<evidence type="ECO:0000313" key="6">
    <source>
        <dbReference type="EMBL" id="KAF2073109.1"/>
    </source>
</evidence>
<dbReference type="EMBL" id="AJWJ01000226">
    <property type="protein sequence ID" value="KAF2073109.1"/>
    <property type="molecule type" value="Genomic_DNA"/>
</dbReference>
<reference evidence="6" key="1">
    <citation type="submission" date="2020-01" db="EMBL/GenBank/DDBJ databases">
        <title>Development of genomics and gene disruption for Polysphondylium violaceum indicates a role for the polyketide synthase stlB in stalk morphogenesis.</title>
        <authorList>
            <person name="Narita B."/>
            <person name="Kawabe Y."/>
            <person name="Kin K."/>
            <person name="Saito T."/>
            <person name="Gibbs R."/>
            <person name="Kuspa A."/>
            <person name="Muzny D."/>
            <person name="Queller D."/>
            <person name="Richards S."/>
            <person name="Strassman J."/>
            <person name="Sucgang R."/>
            <person name="Worley K."/>
            <person name="Schaap P."/>
        </authorList>
    </citation>
    <scope>NUCLEOTIDE SEQUENCE</scope>
    <source>
        <strain evidence="6">QSvi11</strain>
    </source>
</reference>
<dbReference type="GO" id="GO:0045002">
    <property type="term" value="P:double-strand break repair via single-strand annealing"/>
    <property type="evidence" value="ECO:0007669"/>
    <property type="project" value="TreeGrafter"/>
</dbReference>
<dbReference type="PANTHER" id="PTHR12132">
    <property type="entry name" value="DNA REPAIR AND RECOMBINATION PROTEIN RAD52, RAD59"/>
    <property type="match status" value="1"/>
</dbReference>
<feature type="compositionally biased region" description="Pro residues" evidence="5">
    <location>
        <begin position="255"/>
        <end position="268"/>
    </location>
</feature>
<evidence type="ECO:0000256" key="3">
    <source>
        <dbReference type="ARBA" id="ARBA00023172"/>
    </source>
</evidence>
<dbReference type="Gene3D" id="3.30.390.80">
    <property type="entry name" value="DNA repair protein Rad52/59/22"/>
    <property type="match status" value="1"/>
</dbReference>
<feature type="compositionally biased region" description="Low complexity" evidence="5">
    <location>
        <begin position="182"/>
        <end position="213"/>
    </location>
</feature>
<dbReference type="SUPFAM" id="SSF54768">
    <property type="entry name" value="dsRNA-binding domain-like"/>
    <property type="match status" value="1"/>
</dbReference>
<name>A0A8J4V6Q7_9MYCE</name>
<dbReference type="GO" id="GO:0005634">
    <property type="term" value="C:nucleus"/>
    <property type="evidence" value="ECO:0007669"/>
    <property type="project" value="TreeGrafter"/>
</dbReference>
<feature type="region of interest" description="Disordered" evidence="5">
    <location>
        <begin position="182"/>
        <end position="232"/>
    </location>
</feature>
<dbReference type="GO" id="GO:0000724">
    <property type="term" value="P:double-strand break repair via homologous recombination"/>
    <property type="evidence" value="ECO:0007669"/>
    <property type="project" value="TreeGrafter"/>
</dbReference>
<feature type="compositionally biased region" description="Polar residues" evidence="5">
    <location>
        <begin position="220"/>
        <end position="229"/>
    </location>
</feature>
<comment type="caution">
    <text evidence="6">The sequence shown here is derived from an EMBL/GenBank/DDBJ whole genome shotgun (WGS) entry which is preliminary data.</text>
</comment>
<dbReference type="GO" id="GO:0006312">
    <property type="term" value="P:mitotic recombination"/>
    <property type="evidence" value="ECO:0007669"/>
    <property type="project" value="TreeGrafter"/>
</dbReference>
<organism evidence="6 7">
    <name type="scientific">Polysphondylium violaceum</name>
    <dbReference type="NCBI Taxonomy" id="133409"/>
    <lineage>
        <taxon>Eukaryota</taxon>
        <taxon>Amoebozoa</taxon>
        <taxon>Evosea</taxon>
        <taxon>Eumycetozoa</taxon>
        <taxon>Dictyostelia</taxon>
        <taxon>Dictyosteliales</taxon>
        <taxon>Dictyosteliaceae</taxon>
        <taxon>Polysphondylium</taxon>
    </lineage>
</organism>
<keyword evidence="7" id="KW-1185">Reference proteome</keyword>
<evidence type="ECO:0000256" key="5">
    <source>
        <dbReference type="SAM" id="MobiDB-lite"/>
    </source>
</evidence>
<dbReference type="InterPro" id="IPR041247">
    <property type="entry name" value="Rad52_fam"/>
</dbReference>
<proteinExistence type="inferred from homology"/>
<evidence type="ECO:0000256" key="1">
    <source>
        <dbReference type="ARBA" id="ARBA00006638"/>
    </source>
</evidence>
<dbReference type="InterPro" id="IPR007232">
    <property type="entry name" value="Rad52_Rad59_Rad22"/>
</dbReference>
<feature type="compositionally biased region" description="Low complexity" evidence="5">
    <location>
        <begin position="289"/>
        <end position="301"/>
    </location>
</feature>
<keyword evidence="2" id="KW-0227">DNA damage</keyword>
<accession>A0A8J4V6Q7</accession>
<dbReference type="AlphaFoldDB" id="A0A8J4V6Q7"/>
<dbReference type="Proteomes" id="UP000695562">
    <property type="component" value="Unassembled WGS sequence"/>
</dbReference>
<evidence type="ECO:0000256" key="2">
    <source>
        <dbReference type="ARBA" id="ARBA00022763"/>
    </source>
</evidence>
<dbReference type="Pfam" id="PF04098">
    <property type="entry name" value="Rad52_Rad22"/>
    <property type="match status" value="1"/>
</dbReference>
<protein>
    <submittedName>
        <fullName evidence="6">Uncharacterized protein</fullName>
    </submittedName>
</protein>
<keyword evidence="3" id="KW-0233">DNA recombination</keyword>
<comment type="similarity">
    <text evidence="1">Belongs to the RAD52 family.</text>
</comment>
<evidence type="ECO:0000313" key="7">
    <source>
        <dbReference type="Proteomes" id="UP000695562"/>
    </source>
</evidence>
<gene>
    <name evidence="6" type="ORF">CYY_005578</name>
</gene>
<dbReference type="InterPro" id="IPR042525">
    <property type="entry name" value="Rad52_Rad59_Rad22_sf"/>
</dbReference>
<feature type="region of interest" description="Disordered" evidence="5">
    <location>
        <begin position="248"/>
        <end position="301"/>
    </location>
</feature>
<evidence type="ECO:0000256" key="4">
    <source>
        <dbReference type="ARBA" id="ARBA00023204"/>
    </source>
</evidence>
<dbReference type="OrthoDB" id="206565at2759"/>
<dbReference type="PANTHER" id="PTHR12132:SF1">
    <property type="entry name" value="DNA REPAIR PROTEIN RAD52 HOMOLOG"/>
    <property type="match status" value="1"/>
</dbReference>